<name>A0A9D1XJG2_9FIRM</name>
<dbReference type="Pfam" id="PF00756">
    <property type="entry name" value="Esterase"/>
    <property type="match status" value="1"/>
</dbReference>
<dbReference type="PANTHER" id="PTHR48098:SF6">
    <property type="entry name" value="FERRI-BACILLIBACTIN ESTERASE BESA"/>
    <property type="match status" value="1"/>
</dbReference>
<dbReference type="GO" id="GO:0016787">
    <property type="term" value="F:hydrolase activity"/>
    <property type="evidence" value="ECO:0007669"/>
    <property type="project" value="UniProtKB-KW"/>
</dbReference>
<evidence type="ECO:0000313" key="2">
    <source>
        <dbReference type="Proteomes" id="UP000886724"/>
    </source>
</evidence>
<dbReference type="InterPro" id="IPR050583">
    <property type="entry name" value="Mycobacterial_A85_antigen"/>
</dbReference>
<proteinExistence type="predicted"/>
<sequence length="251" mass="29489">MIEKFEVLITPFSLKRMIHVYLPDDYYNHQESYPVMYMFDGHNLFNDQDATYGKSWGLKDFMDSYDKKMIIVGIECNHEGNQRLSEYCPYDLENSFFGPVRGQGKQLMDWVVNEFKPMIDNKYRTIPFRECTGVAGSSMGGLMALYTVIKYNQYFSKAACISPAISICQEQLQNEFRQADISSDTRVYFSFGTREVRGKSGFNWMLKSISWFNDEIVKLHGYSYINVVKNGRHNEASWEKENPVYFDFLWK</sequence>
<reference evidence="1" key="2">
    <citation type="submission" date="2021-04" db="EMBL/GenBank/DDBJ databases">
        <authorList>
            <person name="Gilroy R."/>
        </authorList>
    </citation>
    <scope>NUCLEOTIDE SEQUENCE</scope>
    <source>
        <strain evidence="1">ChiGjej1B1-14440</strain>
    </source>
</reference>
<reference evidence="1" key="1">
    <citation type="journal article" date="2021" name="PeerJ">
        <title>Extensive microbial diversity within the chicken gut microbiome revealed by metagenomics and culture.</title>
        <authorList>
            <person name="Gilroy R."/>
            <person name="Ravi A."/>
            <person name="Getino M."/>
            <person name="Pursley I."/>
            <person name="Horton D.L."/>
            <person name="Alikhan N.F."/>
            <person name="Baker D."/>
            <person name="Gharbi K."/>
            <person name="Hall N."/>
            <person name="Watson M."/>
            <person name="Adriaenssens E.M."/>
            <person name="Foster-Nyarko E."/>
            <person name="Jarju S."/>
            <person name="Secka A."/>
            <person name="Antonio M."/>
            <person name="Oren A."/>
            <person name="Chaudhuri R.R."/>
            <person name="La Ragione R."/>
            <person name="Hildebrand F."/>
            <person name="Pallen M.J."/>
        </authorList>
    </citation>
    <scope>NUCLEOTIDE SEQUENCE</scope>
    <source>
        <strain evidence="1">ChiGjej1B1-14440</strain>
    </source>
</reference>
<dbReference type="PANTHER" id="PTHR48098">
    <property type="entry name" value="ENTEROCHELIN ESTERASE-RELATED"/>
    <property type="match status" value="1"/>
</dbReference>
<dbReference type="AlphaFoldDB" id="A0A9D1XJG2"/>
<protein>
    <submittedName>
        <fullName evidence="1">Alpha/beta hydrolase</fullName>
    </submittedName>
</protein>
<keyword evidence="1" id="KW-0378">Hydrolase</keyword>
<dbReference type="InterPro" id="IPR029058">
    <property type="entry name" value="AB_hydrolase_fold"/>
</dbReference>
<dbReference type="SUPFAM" id="SSF53474">
    <property type="entry name" value="alpha/beta-Hydrolases"/>
    <property type="match status" value="1"/>
</dbReference>
<dbReference type="EMBL" id="DXET01000029">
    <property type="protein sequence ID" value="HIX80552.1"/>
    <property type="molecule type" value="Genomic_DNA"/>
</dbReference>
<evidence type="ECO:0000313" key="1">
    <source>
        <dbReference type="EMBL" id="HIX80552.1"/>
    </source>
</evidence>
<gene>
    <name evidence="1" type="ORF">H9980_01070</name>
</gene>
<dbReference type="Proteomes" id="UP000886724">
    <property type="component" value="Unassembled WGS sequence"/>
</dbReference>
<comment type="caution">
    <text evidence="1">The sequence shown here is derived from an EMBL/GenBank/DDBJ whole genome shotgun (WGS) entry which is preliminary data.</text>
</comment>
<accession>A0A9D1XJG2</accession>
<dbReference type="InterPro" id="IPR000801">
    <property type="entry name" value="Esterase-like"/>
</dbReference>
<organism evidence="1 2">
    <name type="scientific">Candidatus Erysipelatoclostridium merdavium</name>
    <dbReference type="NCBI Taxonomy" id="2838566"/>
    <lineage>
        <taxon>Bacteria</taxon>
        <taxon>Bacillati</taxon>
        <taxon>Bacillota</taxon>
        <taxon>Erysipelotrichia</taxon>
        <taxon>Erysipelotrichales</taxon>
        <taxon>Erysipelotrichales incertae sedis</taxon>
    </lineage>
</organism>
<dbReference type="Gene3D" id="3.40.50.1820">
    <property type="entry name" value="alpha/beta hydrolase"/>
    <property type="match status" value="1"/>
</dbReference>